<feature type="signal peptide" evidence="1">
    <location>
        <begin position="1"/>
        <end position="17"/>
    </location>
</feature>
<evidence type="ECO:0000313" key="2">
    <source>
        <dbReference type="EMBL" id="RKP24429.1"/>
    </source>
</evidence>
<sequence>MHLQLDSLMTIVSIATGVLVMGTRSTDAHSWLECTDFRGGQCHGWQRGWDAQHRDQLMAWAIKGASDTKAPACFPGRQNRGPNNPGFPMARALPGQTLVFTYMERNHAVRDKPRPNPGNYSVHWSASTTADTIKTRADLTRANQLGHDVSFDDGGCADIGTEPGRVRRPCWGRLTVPKNAAPGRHQVVWWWKFARTEGHLEYTACFDVEVLKPGEKPGDKLPPNEASRWLGNKPLFNPGYGNDWFDYASQYTYSAKFKADVAAGRVAPKQRVN</sequence>
<dbReference type="Proteomes" id="UP000278143">
    <property type="component" value="Unassembled WGS sequence"/>
</dbReference>
<dbReference type="EMBL" id="KZ990231">
    <property type="protein sequence ID" value="RKP24429.1"/>
    <property type="molecule type" value="Genomic_DNA"/>
</dbReference>
<gene>
    <name evidence="2" type="ORF">SYNPS1DRAFT_29812</name>
</gene>
<feature type="chain" id="PRO_5020568184" description="Chitin-binding type-4 domain-containing protein" evidence="1">
    <location>
        <begin position="18"/>
        <end position="273"/>
    </location>
</feature>
<dbReference type="PANTHER" id="PTHR35559">
    <property type="entry name" value="CHITIN-BINDING TYPE-4 DOMAIN-CONTAINING PROTEIN"/>
    <property type="match status" value="1"/>
</dbReference>
<dbReference type="OrthoDB" id="64281at2759"/>
<proteinExistence type="predicted"/>
<evidence type="ECO:0000313" key="3">
    <source>
        <dbReference type="Proteomes" id="UP000278143"/>
    </source>
</evidence>
<dbReference type="AlphaFoldDB" id="A0A4V1J1B0"/>
<protein>
    <recommendedName>
        <fullName evidence="4">Chitin-binding type-4 domain-containing protein</fullName>
    </recommendedName>
</protein>
<accession>A0A4V1J1B0</accession>
<dbReference type="PANTHER" id="PTHR35559:SF1">
    <property type="entry name" value="CHITIN-BINDING TYPE-4 DOMAIN-CONTAINING PROTEIN"/>
    <property type="match status" value="1"/>
</dbReference>
<organism evidence="2 3">
    <name type="scientific">Syncephalis pseudoplumigaleata</name>
    <dbReference type="NCBI Taxonomy" id="1712513"/>
    <lineage>
        <taxon>Eukaryota</taxon>
        <taxon>Fungi</taxon>
        <taxon>Fungi incertae sedis</taxon>
        <taxon>Zoopagomycota</taxon>
        <taxon>Zoopagomycotina</taxon>
        <taxon>Zoopagomycetes</taxon>
        <taxon>Zoopagales</taxon>
        <taxon>Piptocephalidaceae</taxon>
        <taxon>Syncephalis</taxon>
    </lineage>
</organism>
<evidence type="ECO:0008006" key="4">
    <source>
        <dbReference type="Google" id="ProtNLM"/>
    </source>
</evidence>
<evidence type="ECO:0000256" key="1">
    <source>
        <dbReference type="SAM" id="SignalP"/>
    </source>
</evidence>
<name>A0A4V1J1B0_9FUNG</name>
<reference evidence="3" key="1">
    <citation type="journal article" date="2018" name="Nat. Microbiol.">
        <title>Leveraging single-cell genomics to expand the fungal tree of life.</title>
        <authorList>
            <person name="Ahrendt S.R."/>
            <person name="Quandt C.A."/>
            <person name="Ciobanu D."/>
            <person name="Clum A."/>
            <person name="Salamov A."/>
            <person name="Andreopoulos B."/>
            <person name="Cheng J.F."/>
            <person name="Woyke T."/>
            <person name="Pelin A."/>
            <person name="Henrissat B."/>
            <person name="Reynolds N.K."/>
            <person name="Benny G.L."/>
            <person name="Smith M.E."/>
            <person name="James T.Y."/>
            <person name="Grigoriev I.V."/>
        </authorList>
    </citation>
    <scope>NUCLEOTIDE SEQUENCE [LARGE SCALE GENOMIC DNA]</scope>
    <source>
        <strain evidence="3">Benny S71-1</strain>
    </source>
</reference>
<keyword evidence="1" id="KW-0732">Signal</keyword>
<keyword evidence="3" id="KW-1185">Reference proteome</keyword>